<dbReference type="InterPro" id="IPR005111">
    <property type="entry name" value="MoeA_C_domain_IV"/>
</dbReference>
<dbReference type="Proteomes" id="UP001519287">
    <property type="component" value="Unassembled WGS sequence"/>
</dbReference>
<dbReference type="Pfam" id="PF03454">
    <property type="entry name" value="MoeA_C"/>
    <property type="match status" value="1"/>
</dbReference>
<dbReference type="Gene3D" id="2.170.190.11">
    <property type="entry name" value="Molybdopterin biosynthesis moea protein, domain 3"/>
    <property type="match status" value="1"/>
</dbReference>
<accession>A0ABS4IZE1</accession>
<dbReference type="SMART" id="SM00852">
    <property type="entry name" value="MoCF_biosynth"/>
    <property type="match status" value="1"/>
</dbReference>
<feature type="domain" description="MoaB/Mog" evidence="10">
    <location>
        <begin position="206"/>
        <end position="344"/>
    </location>
</feature>
<evidence type="ECO:0000313" key="11">
    <source>
        <dbReference type="EMBL" id="MBP1992952.1"/>
    </source>
</evidence>
<evidence type="ECO:0000256" key="7">
    <source>
        <dbReference type="ARBA" id="ARBA00023150"/>
    </source>
</evidence>
<proteinExistence type="inferred from homology"/>
<keyword evidence="9" id="KW-0479">Metal-binding</keyword>
<dbReference type="Gene3D" id="2.40.340.10">
    <property type="entry name" value="MoeA, C-terminal, domain IV"/>
    <property type="match status" value="1"/>
</dbReference>
<comment type="function">
    <text evidence="1 9">Catalyzes the insertion of molybdate into adenylated molybdopterin with the concomitant release of AMP.</text>
</comment>
<dbReference type="InterPro" id="IPR038987">
    <property type="entry name" value="MoeA-like"/>
</dbReference>
<sequence length="431" mass="46045">MNKERNLKFGRETISVQQARERLLPYIKPIQTEQVPLVLAFGRRMAQTIYAAHPVPHFRRSGVDGYAVRAVDIAAASAIHPVELEVVEHIPCGTIPLKRVGAGEASRIMTGAPVPDGADAVVMLEMTQTQEDGQHAADPTVLRGSGKKVWIKKALQSGNNLTPVAGEISQGELLLSEGTWIGAGVAAILATFGCGDVAVYRKPRVAIFSTGSELLDVTMELEPGRIRNSNSYMLAAQVEAAGGIPVIMPALSDHADQVQAALIQAFESADCVITTGGVSVGDYDVLVEVFGSWQGTLLFNKVAMRPGSPTSAAVWQDKLLFALSGNPGASFVGFELFVRPALESMQGHQQPCCEAATAFLDVDYDKGSAYPRYVRGTTRIENGCLWVRPAGADKSSIMVSIKDADCLIQLPAGGSGFRRGELVAIQMLVNR</sequence>
<dbReference type="InterPro" id="IPR001453">
    <property type="entry name" value="MoaB/Mog_dom"/>
</dbReference>
<evidence type="ECO:0000256" key="1">
    <source>
        <dbReference type="ARBA" id="ARBA00002901"/>
    </source>
</evidence>
<dbReference type="InterPro" id="IPR005110">
    <property type="entry name" value="MoeA_linker/N"/>
</dbReference>
<evidence type="ECO:0000256" key="9">
    <source>
        <dbReference type="RuleBase" id="RU365090"/>
    </source>
</evidence>
<keyword evidence="7 9" id="KW-0501">Molybdenum cofactor biosynthesis</keyword>
<gene>
    <name evidence="11" type="ORF">J2Z66_004569</name>
</gene>
<evidence type="ECO:0000256" key="4">
    <source>
        <dbReference type="ARBA" id="ARBA00013269"/>
    </source>
</evidence>
<dbReference type="SUPFAM" id="SSF53218">
    <property type="entry name" value="Molybdenum cofactor biosynthesis proteins"/>
    <property type="match status" value="1"/>
</dbReference>
<dbReference type="SUPFAM" id="SSF63867">
    <property type="entry name" value="MoeA C-terminal domain-like"/>
    <property type="match status" value="1"/>
</dbReference>
<keyword evidence="9 11" id="KW-0808">Transferase</keyword>
<evidence type="ECO:0000256" key="3">
    <source>
        <dbReference type="ARBA" id="ARBA00010763"/>
    </source>
</evidence>
<evidence type="ECO:0000256" key="6">
    <source>
        <dbReference type="ARBA" id="ARBA00022505"/>
    </source>
</evidence>
<comment type="similarity">
    <text evidence="3 9">Belongs to the MoeA family.</text>
</comment>
<reference evidence="11 12" key="1">
    <citation type="submission" date="2021-03" db="EMBL/GenBank/DDBJ databases">
        <title>Genomic Encyclopedia of Type Strains, Phase IV (KMG-IV): sequencing the most valuable type-strain genomes for metagenomic binning, comparative biology and taxonomic classification.</title>
        <authorList>
            <person name="Goeker M."/>
        </authorList>
    </citation>
    <scope>NUCLEOTIDE SEQUENCE [LARGE SCALE GENOMIC DNA]</scope>
    <source>
        <strain evidence="11 12">DSM 26048</strain>
    </source>
</reference>
<comment type="pathway">
    <text evidence="2 9">Cofactor biosynthesis; molybdopterin biosynthesis.</text>
</comment>
<comment type="cofactor">
    <cofactor evidence="9">
        <name>Mg(2+)</name>
        <dbReference type="ChEBI" id="CHEBI:18420"/>
    </cofactor>
</comment>
<evidence type="ECO:0000256" key="2">
    <source>
        <dbReference type="ARBA" id="ARBA00005046"/>
    </source>
</evidence>
<dbReference type="PANTHER" id="PTHR10192:SF5">
    <property type="entry name" value="GEPHYRIN"/>
    <property type="match status" value="1"/>
</dbReference>
<keyword evidence="9" id="KW-0460">Magnesium</keyword>
<dbReference type="InterPro" id="IPR036688">
    <property type="entry name" value="MoeA_C_domain_IV_sf"/>
</dbReference>
<dbReference type="EC" id="2.10.1.1" evidence="4 9"/>
<dbReference type="Gene3D" id="3.40.980.10">
    <property type="entry name" value="MoaB/Mog-like domain"/>
    <property type="match status" value="1"/>
</dbReference>
<evidence type="ECO:0000259" key="10">
    <source>
        <dbReference type="SMART" id="SM00852"/>
    </source>
</evidence>
<dbReference type="NCBIfam" id="TIGR00177">
    <property type="entry name" value="molyb_syn"/>
    <property type="match status" value="1"/>
</dbReference>
<keyword evidence="12" id="KW-1185">Reference proteome</keyword>
<protein>
    <recommendedName>
        <fullName evidence="5 9">Molybdopterin molybdenumtransferase</fullName>
        <ecNumber evidence="4 9">2.10.1.1</ecNumber>
    </recommendedName>
</protein>
<dbReference type="InterPro" id="IPR036135">
    <property type="entry name" value="MoeA_linker/N_sf"/>
</dbReference>
<dbReference type="Pfam" id="PF00994">
    <property type="entry name" value="MoCF_biosynth"/>
    <property type="match status" value="1"/>
</dbReference>
<dbReference type="RefSeq" id="WP_312894704.1">
    <property type="nucleotide sequence ID" value="NZ_JAGGLB010000016.1"/>
</dbReference>
<evidence type="ECO:0000256" key="5">
    <source>
        <dbReference type="ARBA" id="ARBA00021108"/>
    </source>
</evidence>
<evidence type="ECO:0000256" key="8">
    <source>
        <dbReference type="ARBA" id="ARBA00047317"/>
    </source>
</evidence>
<dbReference type="GO" id="GO:0061599">
    <property type="term" value="F:molybdopterin molybdotransferase activity"/>
    <property type="evidence" value="ECO:0007669"/>
    <property type="project" value="UniProtKB-EC"/>
</dbReference>
<dbReference type="EMBL" id="JAGGLB010000016">
    <property type="protein sequence ID" value="MBP1992952.1"/>
    <property type="molecule type" value="Genomic_DNA"/>
</dbReference>
<dbReference type="InterPro" id="IPR036425">
    <property type="entry name" value="MoaB/Mog-like_dom_sf"/>
</dbReference>
<comment type="caution">
    <text evidence="11">The sequence shown here is derived from an EMBL/GenBank/DDBJ whole genome shotgun (WGS) entry which is preliminary data.</text>
</comment>
<dbReference type="NCBIfam" id="NF045515">
    <property type="entry name" value="Glp_gephyrin"/>
    <property type="match status" value="1"/>
</dbReference>
<comment type="catalytic activity">
    <reaction evidence="8">
        <text>adenylyl-molybdopterin + molybdate = Mo-molybdopterin + AMP + H(+)</text>
        <dbReference type="Rhea" id="RHEA:35047"/>
        <dbReference type="ChEBI" id="CHEBI:15378"/>
        <dbReference type="ChEBI" id="CHEBI:36264"/>
        <dbReference type="ChEBI" id="CHEBI:62727"/>
        <dbReference type="ChEBI" id="CHEBI:71302"/>
        <dbReference type="ChEBI" id="CHEBI:456215"/>
        <dbReference type="EC" id="2.10.1.1"/>
    </reaction>
</comment>
<dbReference type="CDD" id="cd00887">
    <property type="entry name" value="MoeA"/>
    <property type="match status" value="1"/>
</dbReference>
<keyword evidence="6 9" id="KW-0500">Molybdenum</keyword>
<organism evidence="11 12">
    <name type="scientific">Paenibacillus eucommiae</name>
    <dbReference type="NCBI Taxonomy" id="1355755"/>
    <lineage>
        <taxon>Bacteria</taxon>
        <taxon>Bacillati</taxon>
        <taxon>Bacillota</taxon>
        <taxon>Bacilli</taxon>
        <taxon>Bacillales</taxon>
        <taxon>Paenibacillaceae</taxon>
        <taxon>Paenibacillus</taxon>
    </lineage>
</organism>
<dbReference type="Gene3D" id="3.90.105.10">
    <property type="entry name" value="Molybdopterin biosynthesis moea protein, domain 2"/>
    <property type="match status" value="1"/>
</dbReference>
<name>A0ABS4IZE1_9BACL</name>
<dbReference type="SUPFAM" id="SSF63882">
    <property type="entry name" value="MoeA N-terminal region -like"/>
    <property type="match status" value="1"/>
</dbReference>
<dbReference type="PANTHER" id="PTHR10192">
    <property type="entry name" value="MOLYBDOPTERIN BIOSYNTHESIS PROTEIN"/>
    <property type="match status" value="1"/>
</dbReference>
<dbReference type="Pfam" id="PF03453">
    <property type="entry name" value="MoeA_N"/>
    <property type="match status" value="1"/>
</dbReference>
<evidence type="ECO:0000313" key="12">
    <source>
        <dbReference type="Proteomes" id="UP001519287"/>
    </source>
</evidence>